<proteinExistence type="predicted"/>
<organism evidence="1">
    <name type="scientific">Anguilla anguilla</name>
    <name type="common">European freshwater eel</name>
    <name type="synonym">Muraena anguilla</name>
    <dbReference type="NCBI Taxonomy" id="7936"/>
    <lineage>
        <taxon>Eukaryota</taxon>
        <taxon>Metazoa</taxon>
        <taxon>Chordata</taxon>
        <taxon>Craniata</taxon>
        <taxon>Vertebrata</taxon>
        <taxon>Euteleostomi</taxon>
        <taxon>Actinopterygii</taxon>
        <taxon>Neopterygii</taxon>
        <taxon>Teleostei</taxon>
        <taxon>Anguilliformes</taxon>
        <taxon>Anguillidae</taxon>
        <taxon>Anguilla</taxon>
    </lineage>
</organism>
<accession>A0A0E9U0Y7</accession>
<sequence>MVLLFQGTIMLGKMVYRSFPISPLCSIASLVQV</sequence>
<name>A0A0E9U0Y7_ANGAN</name>
<dbReference type="EMBL" id="GBXM01049185">
    <property type="protein sequence ID" value="JAH59392.1"/>
    <property type="molecule type" value="Transcribed_RNA"/>
</dbReference>
<evidence type="ECO:0000313" key="1">
    <source>
        <dbReference type="EMBL" id="JAH59392.1"/>
    </source>
</evidence>
<protein>
    <submittedName>
        <fullName evidence="1">Uncharacterized protein</fullName>
    </submittedName>
</protein>
<reference evidence="1" key="1">
    <citation type="submission" date="2014-11" db="EMBL/GenBank/DDBJ databases">
        <authorList>
            <person name="Amaro Gonzalez C."/>
        </authorList>
    </citation>
    <scope>NUCLEOTIDE SEQUENCE</scope>
</reference>
<reference evidence="1" key="2">
    <citation type="journal article" date="2015" name="Fish Shellfish Immunol.">
        <title>Early steps in the European eel (Anguilla anguilla)-Vibrio vulnificus interaction in the gills: Role of the RtxA13 toxin.</title>
        <authorList>
            <person name="Callol A."/>
            <person name="Pajuelo D."/>
            <person name="Ebbesson L."/>
            <person name="Teles M."/>
            <person name="MacKenzie S."/>
            <person name="Amaro C."/>
        </authorList>
    </citation>
    <scope>NUCLEOTIDE SEQUENCE</scope>
</reference>
<dbReference type="AlphaFoldDB" id="A0A0E9U0Y7"/>